<reference evidence="1 2" key="1">
    <citation type="submission" date="2015-01" db="EMBL/GenBank/DDBJ databases">
        <title>The Genome Sequence of Cladophialophora immunda CBS83496.</title>
        <authorList>
            <consortium name="The Broad Institute Genomics Platform"/>
            <person name="Cuomo C."/>
            <person name="de Hoog S."/>
            <person name="Gorbushina A."/>
            <person name="Stielow B."/>
            <person name="Teixiera M."/>
            <person name="Abouelleil A."/>
            <person name="Chapman S.B."/>
            <person name="Priest M."/>
            <person name="Young S.K."/>
            <person name="Wortman J."/>
            <person name="Nusbaum C."/>
            <person name="Birren B."/>
        </authorList>
    </citation>
    <scope>NUCLEOTIDE SEQUENCE [LARGE SCALE GENOMIC DNA]</scope>
    <source>
        <strain evidence="1 2">CBS 83496</strain>
    </source>
</reference>
<organism evidence="1 2">
    <name type="scientific">Cladophialophora immunda</name>
    <dbReference type="NCBI Taxonomy" id="569365"/>
    <lineage>
        <taxon>Eukaryota</taxon>
        <taxon>Fungi</taxon>
        <taxon>Dikarya</taxon>
        <taxon>Ascomycota</taxon>
        <taxon>Pezizomycotina</taxon>
        <taxon>Eurotiomycetes</taxon>
        <taxon>Chaetothyriomycetidae</taxon>
        <taxon>Chaetothyriales</taxon>
        <taxon>Herpotrichiellaceae</taxon>
        <taxon>Cladophialophora</taxon>
    </lineage>
</organism>
<dbReference type="EMBL" id="KN847042">
    <property type="protein sequence ID" value="KIW30107.1"/>
    <property type="molecule type" value="Genomic_DNA"/>
</dbReference>
<dbReference type="VEuPathDB" id="FungiDB:PV07_05881"/>
<keyword evidence="2" id="KW-1185">Reference proteome</keyword>
<dbReference type="HOGENOM" id="CLU_2003672_0_0_1"/>
<accession>A0A0D2AXT7</accession>
<name>A0A0D2AXT7_9EURO</name>
<dbReference type="GeneID" id="27345075"/>
<gene>
    <name evidence="1" type="ORF">PV07_05881</name>
</gene>
<dbReference type="Proteomes" id="UP000054466">
    <property type="component" value="Unassembled WGS sequence"/>
</dbReference>
<evidence type="ECO:0000313" key="2">
    <source>
        <dbReference type="Proteomes" id="UP000054466"/>
    </source>
</evidence>
<dbReference type="AlphaFoldDB" id="A0A0D2AXT7"/>
<proteinExistence type="predicted"/>
<evidence type="ECO:0000313" key="1">
    <source>
        <dbReference type="EMBL" id="KIW30107.1"/>
    </source>
</evidence>
<dbReference type="RefSeq" id="XP_016250323.1">
    <property type="nucleotide sequence ID" value="XM_016392804.1"/>
</dbReference>
<sequence length="124" mass="14156">MQILMQPFSLPGFLPPGYIQRTPAGEAPPTVEDALFDMLSFAQDTFGVDRRPAPMLEPQVILSQLQVLREARLRNSYGAEPDTPQRLWQEFQSVTEKVLGEYVIDAITPRDEDRQKARELRTIL</sequence>
<dbReference type="OrthoDB" id="10540488at2759"/>
<protein>
    <submittedName>
        <fullName evidence="1">Uncharacterized protein</fullName>
    </submittedName>
</protein>